<evidence type="ECO:0000259" key="11">
    <source>
        <dbReference type="Pfam" id="PF00962"/>
    </source>
</evidence>
<feature type="active site" description="Proton donor" evidence="9">
    <location>
        <position position="227"/>
    </location>
</feature>
<dbReference type="InterPro" id="IPR028893">
    <property type="entry name" value="A_deaminase"/>
</dbReference>
<protein>
    <recommendedName>
        <fullName evidence="1 9">Adenosine deaminase</fullName>
        <ecNumber evidence="1 9">3.5.4.4</ecNumber>
    </recommendedName>
    <alternativeName>
        <fullName evidence="6 9">Adenosine aminohydrolase</fullName>
    </alternativeName>
</protein>
<gene>
    <name evidence="9" type="primary">add</name>
    <name evidence="12" type="ORF">GCM10009863_61850</name>
</gene>
<dbReference type="NCBIfam" id="TIGR01430">
    <property type="entry name" value="aden_deam"/>
    <property type="match status" value="1"/>
</dbReference>
<feature type="binding site" evidence="9">
    <location>
        <position position="316"/>
    </location>
    <ligand>
        <name>Zn(2+)</name>
        <dbReference type="ChEBI" id="CHEBI:29105"/>
        <note>catalytic</note>
    </ligand>
</feature>
<feature type="region of interest" description="Disordered" evidence="10">
    <location>
        <begin position="1"/>
        <end position="26"/>
    </location>
</feature>
<dbReference type="InterPro" id="IPR001365">
    <property type="entry name" value="A_deaminase_dom"/>
</dbReference>
<feature type="binding site" evidence="9">
    <location>
        <position position="197"/>
    </location>
    <ligand>
        <name>substrate</name>
    </ligand>
</feature>
<dbReference type="HAMAP" id="MF_00540">
    <property type="entry name" value="A_deaminase"/>
    <property type="match status" value="1"/>
</dbReference>
<keyword evidence="3 9" id="KW-0378">Hydrolase</keyword>
<dbReference type="NCBIfam" id="NF006847">
    <property type="entry name" value="PRK09358.1-2"/>
    <property type="match status" value="1"/>
</dbReference>
<dbReference type="PANTHER" id="PTHR11409:SF43">
    <property type="entry name" value="ADENOSINE DEAMINASE"/>
    <property type="match status" value="1"/>
</dbReference>
<evidence type="ECO:0000256" key="10">
    <source>
        <dbReference type="SAM" id="MobiDB-lite"/>
    </source>
</evidence>
<dbReference type="EC" id="3.5.4.4" evidence="1 9"/>
<keyword evidence="4 9" id="KW-0862">Zinc</keyword>
<dbReference type="SUPFAM" id="SSF51556">
    <property type="entry name" value="Metallo-dependent hydrolases"/>
    <property type="match status" value="1"/>
</dbReference>
<sequence length="387" mass="43017">MVSDSLSPASPAPGRNQSAVPDAERIRRSPKVLLHDHLDGGLRPATIVELARETGYEDLPETEAGRLETWFRESADSGSLERYLETFTHTVGVMQTREALFRVAAECAEDLAADGVVYAEVRYAPEQHLRGGLTLEEVVEAVDEGFREGERRAAADGHRIRVGALLTAMRHAARALEIAELANRYRDLGVVGFDIAGAEAGHPPTRHLDAFEYLKRENNHFTIHAGEAFGLPSIWQALQWCGADRLGHGVRIIDDIQVADDGSVKLGRLASYVRDKRIPLELCPSSNLQTGAAPSYAEHPIGLLRRLHFRATVNTDNRLMSGTSMSNEFEQLVRTFHYTLDDMQWFTVNAMKSAFIPFDERLAMINEVIKPGYAALKSEWLFRNSAV</sequence>
<keyword evidence="2 9" id="KW-0479">Metal-binding</keyword>
<comment type="caution">
    <text evidence="9">Lacks conserved residue(s) required for the propagation of feature annotation.</text>
</comment>
<evidence type="ECO:0000256" key="2">
    <source>
        <dbReference type="ARBA" id="ARBA00022723"/>
    </source>
</evidence>
<evidence type="ECO:0000256" key="5">
    <source>
        <dbReference type="ARBA" id="ARBA00023080"/>
    </source>
</evidence>
<feature type="site" description="Important for catalytic activity" evidence="9">
    <location>
        <position position="248"/>
    </location>
</feature>
<comment type="similarity">
    <text evidence="9">Belongs to the metallo-dependent hydrolases superfamily. Adenosine and AMP deaminases family. Adenosine deaminase subfamily.</text>
</comment>
<name>A0ABP6D8W8_9ACTN</name>
<evidence type="ECO:0000256" key="7">
    <source>
        <dbReference type="ARBA" id="ARBA00047989"/>
    </source>
</evidence>
<reference evidence="13" key="1">
    <citation type="journal article" date="2019" name="Int. J. Syst. Evol. Microbiol.">
        <title>The Global Catalogue of Microorganisms (GCM) 10K type strain sequencing project: providing services to taxonomists for standard genome sequencing and annotation.</title>
        <authorList>
            <consortium name="The Broad Institute Genomics Platform"/>
            <consortium name="The Broad Institute Genome Sequencing Center for Infectious Disease"/>
            <person name="Wu L."/>
            <person name="Ma J."/>
        </authorList>
    </citation>
    <scope>NUCLEOTIDE SEQUENCE [LARGE SCALE GENOMIC DNA]</scope>
    <source>
        <strain evidence="13">JCM 16373</strain>
    </source>
</reference>
<feature type="binding site" evidence="9">
    <location>
        <position position="224"/>
    </location>
    <ligand>
        <name>Zn(2+)</name>
        <dbReference type="ChEBI" id="CHEBI:29105"/>
        <note>catalytic</note>
    </ligand>
</feature>
<comment type="cofactor">
    <cofactor evidence="9">
        <name>Zn(2+)</name>
        <dbReference type="ChEBI" id="CHEBI:29105"/>
    </cofactor>
    <text evidence="9">Binds 1 zinc ion per subunit.</text>
</comment>
<evidence type="ECO:0000256" key="6">
    <source>
        <dbReference type="ARBA" id="ARBA00031852"/>
    </source>
</evidence>
<dbReference type="Gene3D" id="3.20.20.140">
    <property type="entry name" value="Metal-dependent hydrolases"/>
    <property type="match status" value="1"/>
</dbReference>
<evidence type="ECO:0000256" key="3">
    <source>
        <dbReference type="ARBA" id="ARBA00022801"/>
    </source>
</evidence>
<keyword evidence="13" id="KW-1185">Reference proteome</keyword>
<feature type="binding site" evidence="9">
    <location>
        <position position="35"/>
    </location>
    <ligand>
        <name>Zn(2+)</name>
        <dbReference type="ChEBI" id="CHEBI:29105"/>
        <note>catalytic</note>
    </ligand>
</feature>
<evidence type="ECO:0000313" key="12">
    <source>
        <dbReference type="EMBL" id="GAA2636879.1"/>
    </source>
</evidence>
<feature type="domain" description="Adenosine deaminase" evidence="11">
    <location>
        <begin position="30"/>
        <end position="370"/>
    </location>
</feature>
<feature type="binding site" evidence="9">
    <location>
        <position position="37"/>
    </location>
    <ligand>
        <name>Zn(2+)</name>
        <dbReference type="ChEBI" id="CHEBI:29105"/>
        <note>catalytic</note>
    </ligand>
</feature>
<comment type="function">
    <text evidence="9">Catalyzes the hydrolytic deamination of adenosine and 2-deoxyadenosine.</text>
</comment>
<evidence type="ECO:0000256" key="9">
    <source>
        <dbReference type="HAMAP-Rule" id="MF_00540"/>
    </source>
</evidence>
<comment type="caution">
    <text evidence="12">The sequence shown here is derived from an EMBL/GenBank/DDBJ whole genome shotgun (WGS) entry which is preliminary data.</text>
</comment>
<evidence type="ECO:0000256" key="1">
    <source>
        <dbReference type="ARBA" id="ARBA00012784"/>
    </source>
</evidence>
<dbReference type="EMBL" id="BAAARJ010000028">
    <property type="protein sequence ID" value="GAA2636879.1"/>
    <property type="molecule type" value="Genomic_DNA"/>
</dbReference>
<comment type="catalytic activity">
    <reaction evidence="7">
        <text>adenosine + H2O + H(+) = inosine + NH4(+)</text>
        <dbReference type="Rhea" id="RHEA:24408"/>
        <dbReference type="ChEBI" id="CHEBI:15377"/>
        <dbReference type="ChEBI" id="CHEBI:15378"/>
        <dbReference type="ChEBI" id="CHEBI:16335"/>
        <dbReference type="ChEBI" id="CHEBI:17596"/>
        <dbReference type="ChEBI" id="CHEBI:28938"/>
        <dbReference type="EC" id="3.5.4.4"/>
    </reaction>
    <physiologicalReaction direction="left-to-right" evidence="7">
        <dbReference type="Rhea" id="RHEA:24409"/>
    </physiologicalReaction>
</comment>
<keyword evidence="5 9" id="KW-0546">Nucleotide metabolism</keyword>
<organism evidence="12 13">
    <name type="scientific">Streptomyces axinellae</name>
    <dbReference type="NCBI Taxonomy" id="552788"/>
    <lineage>
        <taxon>Bacteria</taxon>
        <taxon>Bacillati</taxon>
        <taxon>Actinomycetota</taxon>
        <taxon>Actinomycetes</taxon>
        <taxon>Kitasatosporales</taxon>
        <taxon>Streptomycetaceae</taxon>
        <taxon>Streptomyces</taxon>
    </lineage>
</organism>
<evidence type="ECO:0000256" key="4">
    <source>
        <dbReference type="ARBA" id="ARBA00022833"/>
    </source>
</evidence>
<feature type="binding site" evidence="9">
    <location>
        <position position="39"/>
    </location>
    <ligand>
        <name>substrate</name>
    </ligand>
</feature>
<dbReference type="RefSeq" id="WP_344570373.1">
    <property type="nucleotide sequence ID" value="NZ_BAAARJ010000028.1"/>
</dbReference>
<evidence type="ECO:0000313" key="13">
    <source>
        <dbReference type="Proteomes" id="UP001501447"/>
    </source>
</evidence>
<dbReference type="Pfam" id="PF00962">
    <property type="entry name" value="A_deaminase"/>
    <property type="match status" value="1"/>
</dbReference>
<proteinExistence type="inferred from homology"/>
<evidence type="ECO:0000256" key="8">
    <source>
        <dbReference type="ARBA" id="ARBA00049213"/>
    </source>
</evidence>
<feature type="binding site" evidence="9">
    <location>
        <position position="37"/>
    </location>
    <ligand>
        <name>substrate</name>
    </ligand>
</feature>
<dbReference type="PANTHER" id="PTHR11409">
    <property type="entry name" value="ADENOSINE DEAMINASE"/>
    <property type="match status" value="1"/>
</dbReference>
<comment type="catalytic activity">
    <reaction evidence="8">
        <text>2'-deoxyadenosine + H2O + H(+) = 2'-deoxyinosine + NH4(+)</text>
        <dbReference type="Rhea" id="RHEA:28190"/>
        <dbReference type="ChEBI" id="CHEBI:15377"/>
        <dbReference type="ChEBI" id="CHEBI:15378"/>
        <dbReference type="ChEBI" id="CHEBI:17256"/>
        <dbReference type="ChEBI" id="CHEBI:28938"/>
        <dbReference type="ChEBI" id="CHEBI:28997"/>
        <dbReference type="EC" id="3.5.4.4"/>
    </reaction>
    <physiologicalReaction direction="left-to-right" evidence="8">
        <dbReference type="Rhea" id="RHEA:28191"/>
    </physiologicalReaction>
</comment>
<dbReference type="InterPro" id="IPR006330">
    <property type="entry name" value="Ado/ade_deaminase"/>
</dbReference>
<dbReference type="InterPro" id="IPR032466">
    <property type="entry name" value="Metal_Hydrolase"/>
</dbReference>
<dbReference type="Proteomes" id="UP001501447">
    <property type="component" value="Unassembled WGS sequence"/>
</dbReference>
<accession>A0ABP6D8W8</accession>